<organism evidence="5 6">
    <name type="scientific">Phreatobacter aquaticus</name>
    <dbReference type="NCBI Taxonomy" id="2570229"/>
    <lineage>
        <taxon>Bacteria</taxon>
        <taxon>Pseudomonadati</taxon>
        <taxon>Pseudomonadota</taxon>
        <taxon>Alphaproteobacteria</taxon>
        <taxon>Hyphomicrobiales</taxon>
        <taxon>Phreatobacteraceae</taxon>
        <taxon>Phreatobacter</taxon>
    </lineage>
</organism>
<dbReference type="SMART" id="SM00702">
    <property type="entry name" value="P4Hc"/>
    <property type="match status" value="1"/>
</dbReference>
<accession>A0A4D7QFW3</accession>
<gene>
    <name evidence="5" type="ORF">E8L99_00110</name>
</gene>
<evidence type="ECO:0000313" key="6">
    <source>
        <dbReference type="Proteomes" id="UP000298588"/>
    </source>
</evidence>
<dbReference type="EMBL" id="CP039865">
    <property type="protein sequence ID" value="QCK84307.1"/>
    <property type="molecule type" value="Genomic_DNA"/>
</dbReference>
<dbReference type="AlphaFoldDB" id="A0A4D7QFW3"/>
<evidence type="ECO:0000256" key="1">
    <source>
        <dbReference type="ARBA" id="ARBA00001961"/>
    </source>
</evidence>
<keyword evidence="3" id="KW-0560">Oxidoreductase</keyword>
<keyword evidence="6" id="KW-1185">Reference proteome</keyword>
<evidence type="ECO:0000256" key="2">
    <source>
        <dbReference type="ARBA" id="ARBA00022964"/>
    </source>
</evidence>
<dbReference type="Pfam" id="PF13640">
    <property type="entry name" value="2OG-FeII_Oxy_3"/>
    <property type="match status" value="1"/>
</dbReference>
<evidence type="ECO:0000256" key="3">
    <source>
        <dbReference type="ARBA" id="ARBA00023002"/>
    </source>
</evidence>
<keyword evidence="2" id="KW-0223">Dioxygenase</keyword>
<dbReference type="InterPro" id="IPR044862">
    <property type="entry name" value="Pro_4_hyd_alph_FE2OG_OXY"/>
</dbReference>
<name>A0A4D7QFW3_9HYPH</name>
<feature type="domain" description="Prolyl 4-hydroxylase alpha subunit" evidence="4">
    <location>
        <begin position="19"/>
        <end position="182"/>
    </location>
</feature>
<dbReference type="InterPro" id="IPR006620">
    <property type="entry name" value="Pro_4_hyd_alph"/>
</dbReference>
<dbReference type="Gene3D" id="2.60.120.620">
    <property type="entry name" value="q2cbj1_9rhob like domain"/>
    <property type="match status" value="1"/>
</dbReference>
<dbReference type="GO" id="GO:0031418">
    <property type="term" value="F:L-ascorbic acid binding"/>
    <property type="evidence" value="ECO:0007669"/>
    <property type="project" value="InterPro"/>
</dbReference>
<dbReference type="GO" id="GO:0016705">
    <property type="term" value="F:oxidoreductase activity, acting on paired donors, with incorporation or reduction of molecular oxygen"/>
    <property type="evidence" value="ECO:0007669"/>
    <property type="project" value="InterPro"/>
</dbReference>
<dbReference type="OrthoDB" id="8578235at2"/>
<dbReference type="Proteomes" id="UP000298588">
    <property type="component" value="Chromosome"/>
</dbReference>
<proteinExistence type="predicted"/>
<protein>
    <submittedName>
        <fullName evidence="5">2OG-Fe(II) oxygenase</fullName>
    </submittedName>
</protein>
<comment type="cofactor">
    <cofactor evidence="1">
        <name>L-ascorbate</name>
        <dbReference type="ChEBI" id="CHEBI:38290"/>
    </cofactor>
</comment>
<dbReference type="GO" id="GO:0051213">
    <property type="term" value="F:dioxygenase activity"/>
    <property type="evidence" value="ECO:0007669"/>
    <property type="project" value="UniProtKB-KW"/>
</dbReference>
<dbReference type="GO" id="GO:0005506">
    <property type="term" value="F:iron ion binding"/>
    <property type="evidence" value="ECO:0007669"/>
    <property type="project" value="InterPro"/>
</dbReference>
<dbReference type="KEGG" id="paqt:E8L99_00110"/>
<evidence type="ECO:0000259" key="4">
    <source>
        <dbReference type="SMART" id="SM00702"/>
    </source>
</evidence>
<sequence>MSLIDLDRLRATPAQTEPYDYLVVPNFVKADKLQEILKDYPDVPGPGSHPPSVLDIHGRFKDLMTEIDQEPFRKLIEEKFNVDLTNRPTMYTVRGFCRATDGKIHTDSETKIITVLIYMNDDWDADGGRLRILKNGTDLNDFAAEVPPNGGTLLVFKRSDKSWHGHEPFAGKRRAVQMNWVTSKAVVDHEQGRHARSSMLKKFIRKITGRAA</sequence>
<dbReference type="RefSeq" id="WP_137097643.1">
    <property type="nucleotide sequence ID" value="NZ_CP039865.1"/>
</dbReference>
<reference evidence="5 6" key="1">
    <citation type="submission" date="2019-04" db="EMBL/GenBank/DDBJ databases">
        <title>Phreatobacter aquaticus sp. nov.</title>
        <authorList>
            <person name="Choi A."/>
            <person name="Baek K."/>
        </authorList>
    </citation>
    <scope>NUCLEOTIDE SEQUENCE [LARGE SCALE GENOMIC DNA]</scope>
    <source>
        <strain evidence="5 6">NMCR1094</strain>
    </source>
</reference>
<evidence type="ECO:0000313" key="5">
    <source>
        <dbReference type="EMBL" id="QCK84307.1"/>
    </source>
</evidence>